<feature type="region of interest" description="Disordered" evidence="1">
    <location>
        <begin position="101"/>
        <end position="132"/>
    </location>
</feature>
<dbReference type="EMBL" id="JAVFHQ010000053">
    <property type="protein sequence ID" value="KAK4541385.1"/>
    <property type="molecule type" value="Genomic_DNA"/>
</dbReference>
<feature type="compositionally biased region" description="Acidic residues" evidence="1">
    <location>
        <begin position="102"/>
        <end position="132"/>
    </location>
</feature>
<evidence type="ECO:0000313" key="2">
    <source>
        <dbReference type="EMBL" id="KAK4541385.1"/>
    </source>
</evidence>
<proteinExistence type="predicted"/>
<name>A0AAV9J987_9PEZI</name>
<comment type="caution">
    <text evidence="2">The sequence shown here is derived from an EMBL/GenBank/DDBJ whole genome shotgun (WGS) entry which is preliminary data.</text>
</comment>
<gene>
    <name evidence="2" type="ORF">LTR36_007986</name>
</gene>
<dbReference type="Proteomes" id="UP001324427">
    <property type="component" value="Unassembled WGS sequence"/>
</dbReference>
<protein>
    <submittedName>
        <fullName evidence="2">Uncharacterized protein</fullName>
    </submittedName>
</protein>
<organism evidence="2 3">
    <name type="scientific">Oleoguttula mirabilis</name>
    <dbReference type="NCBI Taxonomy" id="1507867"/>
    <lineage>
        <taxon>Eukaryota</taxon>
        <taxon>Fungi</taxon>
        <taxon>Dikarya</taxon>
        <taxon>Ascomycota</taxon>
        <taxon>Pezizomycotina</taxon>
        <taxon>Dothideomycetes</taxon>
        <taxon>Dothideomycetidae</taxon>
        <taxon>Mycosphaerellales</taxon>
        <taxon>Teratosphaeriaceae</taxon>
        <taxon>Oleoguttula</taxon>
    </lineage>
</organism>
<keyword evidence="3" id="KW-1185">Reference proteome</keyword>
<evidence type="ECO:0000313" key="3">
    <source>
        <dbReference type="Proteomes" id="UP001324427"/>
    </source>
</evidence>
<sequence>MLVNPPYDTVEEIERVSDLAASGVGDDANSMEETGSKIEGPIVCTIAEGKYVRTGAFLPPQNSEEFIWCLLGGEVRQELCAWSKFHGLFWRARVKIAGCCQDSEDDDDGEYSEDDEDGEYSEDDEDGEYSEDSDVVWISRIKHFQGW</sequence>
<reference evidence="2 3" key="1">
    <citation type="submission" date="2021-11" db="EMBL/GenBank/DDBJ databases">
        <title>Black yeast isolated from Biological Soil Crust.</title>
        <authorList>
            <person name="Kurbessoian T."/>
        </authorList>
    </citation>
    <scope>NUCLEOTIDE SEQUENCE [LARGE SCALE GENOMIC DNA]</scope>
    <source>
        <strain evidence="2 3">CCFEE 5522</strain>
    </source>
</reference>
<evidence type="ECO:0000256" key="1">
    <source>
        <dbReference type="SAM" id="MobiDB-lite"/>
    </source>
</evidence>
<accession>A0AAV9J987</accession>
<dbReference type="AlphaFoldDB" id="A0AAV9J987"/>